<dbReference type="Gene3D" id="3.40.50.300">
    <property type="entry name" value="P-loop containing nucleotide triphosphate hydrolases"/>
    <property type="match status" value="1"/>
</dbReference>
<organism evidence="2 3">
    <name type="scientific">Branchiostoma belcheri</name>
    <name type="common">Amphioxus</name>
    <dbReference type="NCBI Taxonomy" id="7741"/>
    <lineage>
        <taxon>Eukaryota</taxon>
        <taxon>Metazoa</taxon>
        <taxon>Chordata</taxon>
        <taxon>Cephalochordata</taxon>
        <taxon>Leptocardii</taxon>
        <taxon>Amphioxiformes</taxon>
        <taxon>Branchiostomatidae</taxon>
        <taxon>Branchiostoma</taxon>
    </lineage>
</organism>
<dbReference type="AlphaFoldDB" id="A0A6P4ZQD4"/>
<reference evidence="3" key="1">
    <citation type="submission" date="2025-08" db="UniProtKB">
        <authorList>
            <consortium name="RefSeq"/>
        </authorList>
    </citation>
    <scope>IDENTIFICATION</scope>
    <source>
        <tissue evidence="3">Gonad</tissue>
    </source>
</reference>
<dbReference type="GeneID" id="109478882"/>
<dbReference type="PANTHER" id="PTHR14241:SF31">
    <property type="entry name" value="RIBOSOMAL PROTEIN S23 MITOCHONDRIAL CONSERVED DOMAIN-CONTAINING PROTEIN"/>
    <property type="match status" value="1"/>
</dbReference>
<sequence>MGDKVSKLLYRTTVVYVDKYKDVTDTKVSEAKENKAKELREQAERELREVEEANRQDQERRRQQQQQEEQDQEREAERLRRLQQESVRERRQLLQYNFGDKHGLRHFASIDIRDMQTSGRGLRIGIFGPSGSGKSSFINTCERVMKQTKKGTCDTQTTGEEGTILVQEYLDDIGSNFCLVDTRGFFNYGKKEYDAMTNIVFGRIKPGEMIDIDDAVLVDKSRDIFPDYLHGIVIVLSAKDPLLLDGTYTTNLNTIRSFMKPKGISPITVVTHVDRVQDKSELERIKLKASAATGSPPNHVCFIENYHSPDKGRDFNIELQAMKILNAALLVGERYVKIHKQQQQYAAEARQATGVESIDGFFHRLCQTKSIPHDKVGPTVAALKEEDITTTKLFRDNWDELENDLPISSRMKTYIKDALFE</sequence>
<proteinExistence type="predicted"/>
<dbReference type="SUPFAM" id="SSF52540">
    <property type="entry name" value="P-loop containing nucleoside triphosphate hydrolases"/>
    <property type="match status" value="1"/>
</dbReference>
<dbReference type="PANTHER" id="PTHR14241">
    <property type="entry name" value="INTERFERON-INDUCED PROTEIN 44"/>
    <property type="match status" value="1"/>
</dbReference>
<evidence type="ECO:0000313" key="3">
    <source>
        <dbReference type="RefSeq" id="XP_019636254.1"/>
    </source>
</evidence>
<gene>
    <name evidence="3" type="primary">LOC109478882</name>
</gene>
<dbReference type="CDD" id="cd00267">
    <property type="entry name" value="ABC_ATPase"/>
    <property type="match status" value="1"/>
</dbReference>
<protein>
    <submittedName>
        <fullName evidence="3">Uncharacterized protein LOC109478882</fullName>
    </submittedName>
</protein>
<dbReference type="Proteomes" id="UP000515135">
    <property type="component" value="Unplaced"/>
</dbReference>
<dbReference type="KEGG" id="bbel:109478882"/>
<accession>A0A6P4ZQD4</accession>
<evidence type="ECO:0000256" key="1">
    <source>
        <dbReference type="SAM" id="MobiDB-lite"/>
    </source>
</evidence>
<dbReference type="InterPro" id="IPR027417">
    <property type="entry name" value="P-loop_NTPase"/>
</dbReference>
<dbReference type="OrthoDB" id="25620at2759"/>
<dbReference type="CDD" id="cd00882">
    <property type="entry name" value="Ras_like_GTPase"/>
    <property type="match status" value="1"/>
</dbReference>
<name>A0A6P4ZQD4_BRABE</name>
<keyword evidence="2" id="KW-1185">Reference proteome</keyword>
<evidence type="ECO:0000313" key="2">
    <source>
        <dbReference type="Proteomes" id="UP000515135"/>
    </source>
</evidence>
<feature type="compositionally biased region" description="Basic and acidic residues" evidence="1">
    <location>
        <begin position="27"/>
        <end position="62"/>
    </location>
</feature>
<dbReference type="RefSeq" id="XP_019636254.1">
    <property type="nucleotide sequence ID" value="XM_019780695.1"/>
</dbReference>
<feature type="region of interest" description="Disordered" evidence="1">
    <location>
        <begin position="27"/>
        <end position="81"/>
    </location>
</feature>